<dbReference type="EMBL" id="CBTN010000048">
    <property type="protein sequence ID" value="CDH57636.1"/>
    <property type="molecule type" value="Genomic_DNA"/>
</dbReference>
<dbReference type="AlphaFoldDB" id="A0A068S8S3"/>
<dbReference type="VEuPathDB" id="FungiDB:LCOR_08548.1"/>
<sequence length="235" mass="27229">MPQHARHVQILNVLFQPFSTMNKEERHAGTCEGGYKHTRQRQGRRIHSIRQLAFDIVVEMLIDMLMNDDLPLEVHIAHSYLYISFYGATVYALWITGIKTPTLKNVGDPSFSRTHNNIDFFHDIHTAMAYVGYRSWTLRVTFDHHFAVPLLTVILIRYWEPPLYSSYIGLQHFQACRFSPIADAILEPFGFYNADPSALYRSLPMTTAYHNDDSYTSRKDTLIGNKMVLIQDLES</sequence>
<keyword evidence="2" id="KW-1185">Reference proteome</keyword>
<organism evidence="1 2">
    <name type="scientific">Lichtheimia corymbifera JMRC:FSU:9682</name>
    <dbReference type="NCBI Taxonomy" id="1263082"/>
    <lineage>
        <taxon>Eukaryota</taxon>
        <taxon>Fungi</taxon>
        <taxon>Fungi incertae sedis</taxon>
        <taxon>Mucoromycota</taxon>
        <taxon>Mucoromycotina</taxon>
        <taxon>Mucoromycetes</taxon>
        <taxon>Mucorales</taxon>
        <taxon>Lichtheimiaceae</taxon>
        <taxon>Lichtheimia</taxon>
    </lineage>
</organism>
<proteinExistence type="predicted"/>
<accession>A0A068S8S3</accession>
<gene>
    <name evidence="1" type="ORF">LCOR_08548.1</name>
</gene>
<evidence type="ECO:0000313" key="1">
    <source>
        <dbReference type="EMBL" id="CDH57636.1"/>
    </source>
</evidence>
<comment type="caution">
    <text evidence="1">The sequence shown here is derived from an EMBL/GenBank/DDBJ whole genome shotgun (WGS) entry which is preliminary data.</text>
</comment>
<protein>
    <submittedName>
        <fullName evidence="1">Uncharacterized protein</fullName>
    </submittedName>
</protein>
<reference evidence="1" key="1">
    <citation type="submission" date="2013-08" db="EMBL/GenBank/DDBJ databases">
        <title>Gene expansion shapes genome architecture in the human pathogen Lichtheimia corymbifera: an evolutionary genomics analysis in the ancient terrestrial Mucorales (Mucoromycotina).</title>
        <authorList>
            <person name="Schwartze V.U."/>
            <person name="Winter S."/>
            <person name="Shelest E."/>
            <person name="Marcet-Houben M."/>
            <person name="Horn F."/>
            <person name="Wehner S."/>
            <person name="Hoffmann K."/>
            <person name="Riege K."/>
            <person name="Sammeth M."/>
            <person name="Nowrousian M."/>
            <person name="Valiante V."/>
            <person name="Linde J."/>
            <person name="Jacobsen I.D."/>
            <person name="Marz M."/>
            <person name="Brakhage A.A."/>
            <person name="Gabaldon T."/>
            <person name="Bocker S."/>
            <person name="Voigt K."/>
        </authorList>
    </citation>
    <scope>NUCLEOTIDE SEQUENCE [LARGE SCALE GENOMIC DNA]</scope>
    <source>
        <strain evidence="1">FSU 9682</strain>
    </source>
</reference>
<dbReference type="Proteomes" id="UP000027586">
    <property type="component" value="Unassembled WGS sequence"/>
</dbReference>
<name>A0A068S8S3_9FUNG</name>
<evidence type="ECO:0000313" key="2">
    <source>
        <dbReference type="Proteomes" id="UP000027586"/>
    </source>
</evidence>